<keyword evidence="2" id="KW-1133">Transmembrane helix</keyword>
<feature type="transmembrane region" description="Helical" evidence="2">
    <location>
        <begin position="220"/>
        <end position="239"/>
    </location>
</feature>
<name>A0A9E2KTH5_9LACO</name>
<feature type="transmembrane region" description="Helical" evidence="2">
    <location>
        <begin position="149"/>
        <end position="168"/>
    </location>
</feature>
<keyword evidence="2" id="KW-0812">Transmembrane</keyword>
<dbReference type="SUPFAM" id="SSF103473">
    <property type="entry name" value="MFS general substrate transporter"/>
    <property type="match status" value="1"/>
</dbReference>
<dbReference type="PIRSF" id="PIRSF033111">
    <property type="entry name" value="UCP033111"/>
    <property type="match status" value="1"/>
</dbReference>
<organism evidence="3 4">
    <name type="scientific">Candidatus Limosilactobacillus merdavium</name>
    <dbReference type="NCBI Taxonomy" id="2838651"/>
    <lineage>
        <taxon>Bacteria</taxon>
        <taxon>Bacillati</taxon>
        <taxon>Bacillota</taxon>
        <taxon>Bacilli</taxon>
        <taxon>Lactobacillales</taxon>
        <taxon>Lactobacillaceae</taxon>
        <taxon>Limosilactobacillus</taxon>
    </lineage>
</organism>
<gene>
    <name evidence="3" type="ORF">H9843_02740</name>
</gene>
<evidence type="ECO:0000313" key="4">
    <source>
        <dbReference type="Proteomes" id="UP000824180"/>
    </source>
</evidence>
<feature type="region of interest" description="Disordered" evidence="1">
    <location>
        <begin position="1"/>
        <end position="36"/>
    </location>
</feature>
<dbReference type="InterPro" id="IPR009214">
    <property type="entry name" value="DUF1129"/>
</dbReference>
<evidence type="ECO:0000256" key="1">
    <source>
        <dbReference type="SAM" id="MobiDB-lite"/>
    </source>
</evidence>
<keyword evidence="2" id="KW-0472">Membrane</keyword>
<feature type="compositionally biased region" description="Basic and acidic residues" evidence="1">
    <location>
        <begin position="14"/>
        <end position="26"/>
    </location>
</feature>
<sequence>MSENQPRNAQAGQRQKEHLKETRREAGSQISKHNLTKKNEEFVFQLNKQLERQGVAKDKRPEIIEDTITQLKEGQKTGKTAKALFGTPTEYVKELKNPKKEKQANHMTKQSIRLLSLDNMMIFFSIFTFMFGLMFWISPAAMKMSHYGSSGLLAIIIVAVTGGLLYGYVATQLQPVKKNGKWVQAKPLWFRILTIAFGLVVWLAIYMASSLLPNAINPRLSAWAYIILGVVAFAGDIVFRRRYHITGTFYGNRNNRRR</sequence>
<dbReference type="SUPFAM" id="SSF158560">
    <property type="entry name" value="BH3980-like"/>
    <property type="match status" value="1"/>
</dbReference>
<dbReference type="EMBL" id="JAHLFK010000023">
    <property type="protein sequence ID" value="MBU3829796.1"/>
    <property type="molecule type" value="Genomic_DNA"/>
</dbReference>
<reference evidence="3" key="1">
    <citation type="journal article" date="2021" name="PeerJ">
        <title>Extensive microbial diversity within the chicken gut microbiome revealed by metagenomics and culture.</title>
        <authorList>
            <person name="Gilroy R."/>
            <person name="Ravi A."/>
            <person name="Getino M."/>
            <person name="Pursley I."/>
            <person name="Horton D.L."/>
            <person name="Alikhan N.F."/>
            <person name="Baker D."/>
            <person name="Gharbi K."/>
            <person name="Hall N."/>
            <person name="Watson M."/>
            <person name="Adriaenssens E.M."/>
            <person name="Foster-Nyarko E."/>
            <person name="Jarju S."/>
            <person name="Secka A."/>
            <person name="Antonio M."/>
            <person name="Oren A."/>
            <person name="Chaudhuri R.R."/>
            <person name="La Ragione R."/>
            <person name="Hildebrand F."/>
            <person name="Pallen M.J."/>
        </authorList>
    </citation>
    <scope>NUCLEOTIDE SEQUENCE</scope>
    <source>
        <strain evidence="3">876</strain>
    </source>
</reference>
<proteinExistence type="predicted"/>
<comment type="caution">
    <text evidence="3">The sequence shown here is derived from an EMBL/GenBank/DDBJ whole genome shotgun (WGS) entry which is preliminary data.</text>
</comment>
<feature type="transmembrane region" description="Helical" evidence="2">
    <location>
        <begin position="117"/>
        <end position="137"/>
    </location>
</feature>
<dbReference type="Proteomes" id="UP000824180">
    <property type="component" value="Unassembled WGS sequence"/>
</dbReference>
<reference evidence="3" key="2">
    <citation type="submission" date="2021-04" db="EMBL/GenBank/DDBJ databases">
        <authorList>
            <person name="Gilroy R."/>
        </authorList>
    </citation>
    <scope>NUCLEOTIDE SEQUENCE</scope>
    <source>
        <strain evidence="3">876</strain>
    </source>
</reference>
<feature type="compositionally biased region" description="Polar residues" evidence="1">
    <location>
        <begin position="1"/>
        <end position="13"/>
    </location>
</feature>
<dbReference type="Pfam" id="PF06570">
    <property type="entry name" value="DUF1129"/>
    <property type="match status" value="1"/>
</dbReference>
<feature type="transmembrane region" description="Helical" evidence="2">
    <location>
        <begin position="188"/>
        <end position="208"/>
    </location>
</feature>
<accession>A0A9E2KTH5</accession>
<dbReference type="AlphaFoldDB" id="A0A9E2KTH5"/>
<evidence type="ECO:0000256" key="2">
    <source>
        <dbReference type="SAM" id="Phobius"/>
    </source>
</evidence>
<protein>
    <submittedName>
        <fullName evidence="3">DUF1129 domain-containing protein</fullName>
    </submittedName>
</protein>
<evidence type="ECO:0000313" key="3">
    <source>
        <dbReference type="EMBL" id="MBU3829796.1"/>
    </source>
</evidence>
<dbReference type="InterPro" id="IPR036259">
    <property type="entry name" value="MFS_trans_sf"/>
</dbReference>